<dbReference type="EMBL" id="JALPTH010000030">
    <property type="protein sequence ID" value="MCK8680688.1"/>
    <property type="molecule type" value="Genomic_DNA"/>
</dbReference>
<reference evidence="2 3" key="1">
    <citation type="submission" date="2022-04" db="EMBL/GenBank/DDBJ databases">
        <title>Streptomyces sp. nov. LCR6-01 isolated from Lichen of Dirinaria sp.</title>
        <authorList>
            <person name="Kanchanasin P."/>
            <person name="Tanasupawat S."/>
            <person name="Phongsopitanun W."/>
        </authorList>
    </citation>
    <scope>NUCLEOTIDE SEQUENCE [LARGE SCALE GENOMIC DNA]</scope>
    <source>
        <strain evidence="2 3">LCR6-01</strain>
    </source>
</reference>
<proteinExistence type="predicted"/>
<comment type="caution">
    <text evidence="2">The sequence shown here is derived from an EMBL/GenBank/DDBJ whole genome shotgun (WGS) entry which is preliminary data.</text>
</comment>
<sequence length="298" mass="31914">MAVQHPSAPSRAPFGDRRRVTPSGVIHVKVRHRTGFTVVGNHLAQHHQLSLVAIGLAVHIQSLPDGAKIGIKALADRFPESEHRIAAALRELEEHRYLSRTRERLPNGKVVTRTVSYNHPDAEGPEPDPVPPGDSSPTPAPVPPSPPKEPAPPAAAPAPSPPPPPLPTPQTLDPERHHLAADLLAGLRRDDPRLVLGEREVRRLTPAVAAWLEREVAPEAVRLALTTGLPPLLARPAGFLAHRLTAQLPPPLPALPPGPKAPDPLINCTGCDRSFRSPDPTARCRDCREAAMAATEAA</sequence>
<dbReference type="Proteomes" id="UP001522868">
    <property type="component" value="Unassembled WGS sequence"/>
</dbReference>
<keyword evidence="3" id="KW-1185">Reference proteome</keyword>
<evidence type="ECO:0000313" key="3">
    <source>
        <dbReference type="Proteomes" id="UP001522868"/>
    </source>
</evidence>
<gene>
    <name evidence="2" type="ORF">M1O15_25490</name>
</gene>
<evidence type="ECO:0000256" key="1">
    <source>
        <dbReference type="SAM" id="MobiDB-lite"/>
    </source>
</evidence>
<feature type="compositionally biased region" description="Pro residues" evidence="1">
    <location>
        <begin position="127"/>
        <end position="168"/>
    </location>
</feature>
<dbReference type="RefSeq" id="WP_248636518.1">
    <property type="nucleotide sequence ID" value="NZ_JALPTH010000030.1"/>
</dbReference>
<accession>A0ABT0IH77</accession>
<organism evidence="2 3">
    <name type="scientific">Streptomyces lichenis</name>
    <dbReference type="NCBI Taxonomy" id="2306967"/>
    <lineage>
        <taxon>Bacteria</taxon>
        <taxon>Bacillati</taxon>
        <taxon>Actinomycetota</taxon>
        <taxon>Actinomycetes</taxon>
        <taxon>Kitasatosporales</taxon>
        <taxon>Streptomycetaceae</taxon>
        <taxon>Streptomyces</taxon>
    </lineage>
</organism>
<feature type="region of interest" description="Disordered" evidence="1">
    <location>
        <begin position="117"/>
        <end position="173"/>
    </location>
</feature>
<name>A0ABT0IH77_9ACTN</name>
<protein>
    <submittedName>
        <fullName evidence="2">Helix-turn-helix domain-containing protein</fullName>
    </submittedName>
</protein>
<evidence type="ECO:0000313" key="2">
    <source>
        <dbReference type="EMBL" id="MCK8680688.1"/>
    </source>
</evidence>